<sequence length="622" mass="70899">MKKLFSTLVASWMILLVHAQELSMYPTHWFAGMNRDRVQLILKSEDSKFFLSTVRVQYPGVSLVRTHRFSNGKYLVLDLSISKSAQPGNVSIIATANKQSKTYIWTLKKRREGRGTKFAQGVTSKDLIYLIMPDRFSNGDPSNDQFANLHDNISDRKDVLKRHGGDLKGIQNHIAYMKELGVTSLWMTPVIENNMPLNKEAAGMMSGYHGYWFTDHYKVDPRLGGNNSYKELSDSLHANGMKLIQDAVYNHIGSHHWMAQDPPSPDWVNRWDKYTGSNHRDEALFGRYASEKDKKQMLDGWFVPHLPDVNQRNPFVANFLIQHAIWSTEEFGVDGWRVDTYKYCDEPFLNRINDALLREYPKLTIFGEAWTNTVTGSAYFTRNNMDVPFRHNAEGVTDFPLNSAIMAALNQPFGWTEGVNKLYMTLAQDILYQEPKNNCIFLDNHDMDRFLSVVNEDMNRYKQGIALLLTLRGIPQLYYGTEILMKNYKNPSDAMVRLDFPGGFPGDAENKFVPQGRTAAEQQAFDYVKTIAQYRKKSSAITTGKSMHYLPVDGLYVYFKYDDQHTVMCVINTSAAAKKLSMADYNERTKGFSKGKDIISGTTVGADFEVAANGTMIIELSK</sequence>
<dbReference type="GO" id="GO:0005975">
    <property type="term" value="P:carbohydrate metabolic process"/>
    <property type="evidence" value="ECO:0007669"/>
    <property type="project" value="InterPro"/>
</dbReference>
<dbReference type="PANTHER" id="PTHR10357">
    <property type="entry name" value="ALPHA-AMYLASE FAMILY MEMBER"/>
    <property type="match status" value="1"/>
</dbReference>
<dbReference type="AlphaFoldDB" id="A0AAT9GHJ9"/>
<dbReference type="SUPFAM" id="SSF51445">
    <property type="entry name" value="(Trans)glycosidases"/>
    <property type="match status" value="1"/>
</dbReference>
<dbReference type="InterPro" id="IPR015171">
    <property type="entry name" value="Cyc-maltodext_N"/>
</dbReference>
<evidence type="ECO:0000256" key="2">
    <source>
        <dbReference type="ARBA" id="ARBA00023295"/>
    </source>
</evidence>
<dbReference type="SUPFAM" id="SSF81296">
    <property type="entry name" value="E set domains"/>
    <property type="match status" value="1"/>
</dbReference>
<dbReference type="PANTHER" id="PTHR10357:SF210">
    <property type="entry name" value="MALTODEXTRIN GLUCOSIDASE"/>
    <property type="match status" value="1"/>
</dbReference>
<dbReference type="RefSeq" id="WP_353550294.1">
    <property type="nucleotide sequence ID" value="NZ_AP029612.1"/>
</dbReference>
<name>A0AAT9GHJ9_9BACT</name>
<dbReference type="SMART" id="SM00642">
    <property type="entry name" value="Aamy"/>
    <property type="match status" value="1"/>
</dbReference>
<dbReference type="InterPro" id="IPR006047">
    <property type="entry name" value="GH13_cat_dom"/>
</dbReference>
<accession>A0AAT9GHJ9</accession>
<feature type="domain" description="Glycosyl hydrolase family 13 catalytic" evidence="3">
    <location>
        <begin position="130"/>
        <end position="535"/>
    </location>
</feature>
<dbReference type="InterPro" id="IPR017853">
    <property type="entry name" value="GH"/>
</dbReference>
<dbReference type="InterPro" id="IPR013783">
    <property type="entry name" value="Ig-like_fold"/>
</dbReference>
<reference evidence="4" key="1">
    <citation type="submission" date="2024-02" db="EMBL/GenBank/DDBJ databases">
        <title>Sediminibacterium planktonica sp. nov. and Sediminibacterium longus sp. nov., isolated from surface lake and river water.</title>
        <authorList>
            <person name="Watanabe K."/>
            <person name="Takemine S."/>
            <person name="Ishii Y."/>
            <person name="Ogata Y."/>
            <person name="Shindo C."/>
            <person name="Suda W."/>
        </authorList>
    </citation>
    <scope>NUCLEOTIDE SEQUENCE</scope>
    <source>
        <strain evidence="4">KACHI17</strain>
    </source>
</reference>
<dbReference type="SUPFAM" id="SSF51011">
    <property type="entry name" value="Glycosyl hydrolase domain"/>
    <property type="match status" value="1"/>
</dbReference>
<evidence type="ECO:0000313" key="4">
    <source>
        <dbReference type="EMBL" id="BFG69998.1"/>
    </source>
</evidence>
<evidence type="ECO:0000256" key="1">
    <source>
        <dbReference type="ARBA" id="ARBA00022801"/>
    </source>
</evidence>
<dbReference type="InterPro" id="IPR013780">
    <property type="entry name" value="Glyco_hydro_b"/>
</dbReference>
<dbReference type="GO" id="GO:0016798">
    <property type="term" value="F:hydrolase activity, acting on glycosyl bonds"/>
    <property type="evidence" value="ECO:0007669"/>
    <property type="project" value="UniProtKB-KW"/>
</dbReference>
<dbReference type="Gene3D" id="2.60.40.10">
    <property type="entry name" value="Immunoglobulins"/>
    <property type="match status" value="1"/>
</dbReference>
<organism evidence="4">
    <name type="scientific">Sediminibacterium sp. KACHI17</name>
    <dbReference type="NCBI Taxonomy" id="1751071"/>
    <lineage>
        <taxon>Bacteria</taxon>
        <taxon>Pseudomonadati</taxon>
        <taxon>Bacteroidota</taxon>
        <taxon>Chitinophagia</taxon>
        <taxon>Chitinophagales</taxon>
        <taxon>Chitinophagaceae</taxon>
        <taxon>Sediminibacterium</taxon>
    </lineage>
</organism>
<gene>
    <name evidence="4" type="ORF">KACHI17_08790</name>
</gene>
<dbReference type="EMBL" id="AP029612">
    <property type="protein sequence ID" value="BFG69998.1"/>
    <property type="molecule type" value="Genomic_DNA"/>
</dbReference>
<dbReference type="Pfam" id="PF09087">
    <property type="entry name" value="Cyc-maltodext_N"/>
    <property type="match status" value="1"/>
</dbReference>
<proteinExistence type="predicted"/>
<dbReference type="InterPro" id="IPR014756">
    <property type="entry name" value="Ig_E-set"/>
</dbReference>
<dbReference type="Pfam" id="PF00128">
    <property type="entry name" value="Alpha-amylase"/>
    <property type="match status" value="1"/>
</dbReference>
<keyword evidence="2" id="KW-0326">Glycosidase</keyword>
<dbReference type="Gene3D" id="3.20.20.80">
    <property type="entry name" value="Glycosidases"/>
    <property type="match status" value="1"/>
</dbReference>
<dbReference type="CDD" id="cd11340">
    <property type="entry name" value="AmyAc_bac_CMD_like_3"/>
    <property type="match status" value="1"/>
</dbReference>
<evidence type="ECO:0000259" key="3">
    <source>
        <dbReference type="SMART" id="SM00642"/>
    </source>
</evidence>
<protein>
    <submittedName>
        <fullName evidence="4">Glycoside hydrolase family 13 protein</fullName>
    </submittedName>
</protein>
<keyword evidence="1 4" id="KW-0378">Hydrolase</keyword>
<dbReference type="Gene3D" id="2.60.40.1180">
    <property type="entry name" value="Golgi alpha-mannosidase II"/>
    <property type="match status" value="1"/>
</dbReference>